<reference evidence="2" key="1">
    <citation type="submission" date="2018-02" db="EMBL/GenBank/DDBJ databases">
        <authorList>
            <person name="Clavel T."/>
            <person name="Strowig T."/>
        </authorList>
    </citation>
    <scope>NUCLEOTIDE SEQUENCE [LARGE SCALE GENOMIC DNA]</scope>
    <source>
        <strain evidence="2">DSM 100764</strain>
    </source>
</reference>
<organism evidence="1 2">
    <name type="scientific">Paramuribaculum intestinale</name>
    <dbReference type="NCBI Taxonomy" id="2094151"/>
    <lineage>
        <taxon>Bacteria</taxon>
        <taxon>Pseudomonadati</taxon>
        <taxon>Bacteroidota</taxon>
        <taxon>Bacteroidia</taxon>
        <taxon>Bacteroidales</taxon>
        <taxon>Muribaculaceae</taxon>
        <taxon>Paramuribaculum</taxon>
    </lineage>
</organism>
<dbReference type="RefSeq" id="WP_107037079.1">
    <property type="nucleotide sequence ID" value="NZ_CAPLCU010000010.1"/>
</dbReference>
<comment type="caution">
    <text evidence="1">The sequence shown here is derived from an EMBL/GenBank/DDBJ whole genome shotgun (WGS) entry which is preliminary data.</text>
</comment>
<protein>
    <submittedName>
        <fullName evidence="1">Uncharacterized protein</fullName>
    </submittedName>
</protein>
<keyword evidence="2" id="KW-1185">Reference proteome</keyword>
<gene>
    <name evidence="1" type="ORF">C5O25_12750</name>
</gene>
<dbReference type="GeneID" id="93424382"/>
<accession>A0A2V1IQ61</accession>
<evidence type="ECO:0000313" key="1">
    <source>
        <dbReference type="EMBL" id="PWB05315.1"/>
    </source>
</evidence>
<sequence>MNKTKYSHAENDKILDIWEEFSIKNGDGEIERDGVAYKGCIHTFPGADEKVYHEREVGNEESAWNNSDKRILFVAKELNDPNNPYDSRVVITYDSKNGIAPTDKFLKSMLYITKGLMESTADKVAEFNRDESMDNIMSTWDKSAVAKINVKKQPGGSVSDMAEIDSYMQTYRDLLKRQLLLLNANIIVCCDNKTTILSTIKQLVYPEALQLNDEVWYDECSKTLLIESYHLSAWTKSYEDKYNRVISNYADALAKINA</sequence>
<dbReference type="AlphaFoldDB" id="A0A2V1IQ61"/>
<dbReference type="Proteomes" id="UP000244925">
    <property type="component" value="Unassembled WGS sequence"/>
</dbReference>
<dbReference type="EMBL" id="PUBV01000073">
    <property type="protein sequence ID" value="PWB05315.1"/>
    <property type="molecule type" value="Genomic_DNA"/>
</dbReference>
<name>A0A2V1IQ61_9BACT</name>
<evidence type="ECO:0000313" key="2">
    <source>
        <dbReference type="Proteomes" id="UP000244925"/>
    </source>
</evidence>
<proteinExistence type="predicted"/>